<keyword evidence="1" id="KW-0732">Signal</keyword>
<dbReference type="EMBL" id="MPUH01000082">
    <property type="protein sequence ID" value="OMJ91392.1"/>
    <property type="molecule type" value="Genomic_DNA"/>
</dbReference>
<feature type="signal peptide" evidence="1">
    <location>
        <begin position="1"/>
        <end position="16"/>
    </location>
</feature>
<dbReference type="AlphaFoldDB" id="A0A1R2CQW1"/>
<evidence type="ECO:0000256" key="1">
    <source>
        <dbReference type="SAM" id="SignalP"/>
    </source>
</evidence>
<reference evidence="2 3" key="1">
    <citation type="submission" date="2016-11" db="EMBL/GenBank/DDBJ databases">
        <title>The macronuclear genome of Stentor coeruleus: a giant cell with tiny introns.</title>
        <authorList>
            <person name="Slabodnick M."/>
            <person name="Ruby J.G."/>
            <person name="Reiff S.B."/>
            <person name="Swart E.C."/>
            <person name="Gosai S."/>
            <person name="Prabakaran S."/>
            <person name="Witkowska E."/>
            <person name="Larue G.E."/>
            <person name="Fisher S."/>
            <person name="Freeman R.M."/>
            <person name="Gunawardena J."/>
            <person name="Chu W."/>
            <person name="Stover N.A."/>
            <person name="Gregory B.D."/>
            <person name="Nowacki M."/>
            <person name="Derisi J."/>
            <person name="Roy S.W."/>
            <person name="Marshall W.F."/>
            <person name="Sood P."/>
        </authorList>
    </citation>
    <scope>NUCLEOTIDE SEQUENCE [LARGE SCALE GENOMIC DNA]</scope>
    <source>
        <strain evidence="2">WM001</strain>
    </source>
</reference>
<evidence type="ECO:0000313" key="2">
    <source>
        <dbReference type="EMBL" id="OMJ91392.1"/>
    </source>
</evidence>
<dbReference type="Proteomes" id="UP000187209">
    <property type="component" value="Unassembled WGS sequence"/>
</dbReference>
<gene>
    <name evidence="2" type="ORF">SteCoe_6075</name>
</gene>
<organism evidence="2 3">
    <name type="scientific">Stentor coeruleus</name>
    <dbReference type="NCBI Taxonomy" id="5963"/>
    <lineage>
        <taxon>Eukaryota</taxon>
        <taxon>Sar</taxon>
        <taxon>Alveolata</taxon>
        <taxon>Ciliophora</taxon>
        <taxon>Postciliodesmatophora</taxon>
        <taxon>Heterotrichea</taxon>
        <taxon>Heterotrichida</taxon>
        <taxon>Stentoridae</taxon>
        <taxon>Stentor</taxon>
    </lineage>
</organism>
<comment type="caution">
    <text evidence="2">The sequence shown here is derived from an EMBL/GenBank/DDBJ whole genome shotgun (WGS) entry which is preliminary data.</text>
</comment>
<keyword evidence="3" id="KW-1185">Reference proteome</keyword>
<accession>A0A1R2CQW1</accession>
<feature type="chain" id="PRO_5010199856" evidence="1">
    <location>
        <begin position="17"/>
        <end position="234"/>
    </location>
</feature>
<sequence>MQKVLPFFCLLLLTYSYPLRILIPIFLEQPDSTDDGLTDKEDDDMASEELVDIMDEDFAGISTDLAEGEEFTAYVPEEYADDEVLVAETEDVDDILDAFEEVTVKEETDFYDGTAEVADIAEALDGDEEVVLRDVTFDDPSLDQALIDAEELHEASMMSEGINDLEECWDEIEETGEETIENLEDQVVAVNQILNYMDEDEIVMIDGVEYDYAEVEALVVEIETELEAALAEAE</sequence>
<evidence type="ECO:0000313" key="3">
    <source>
        <dbReference type="Proteomes" id="UP000187209"/>
    </source>
</evidence>
<name>A0A1R2CQW1_9CILI</name>
<protein>
    <submittedName>
        <fullName evidence="2">Uncharacterized protein</fullName>
    </submittedName>
</protein>
<proteinExistence type="predicted"/>